<organism evidence="3 4">
    <name type="scientific">Lichenifustis flavocetrariae</name>
    <dbReference type="NCBI Taxonomy" id="2949735"/>
    <lineage>
        <taxon>Bacteria</taxon>
        <taxon>Pseudomonadati</taxon>
        <taxon>Pseudomonadota</taxon>
        <taxon>Alphaproteobacteria</taxon>
        <taxon>Hyphomicrobiales</taxon>
        <taxon>Lichenihabitantaceae</taxon>
        <taxon>Lichenifustis</taxon>
    </lineage>
</organism>
<dbReference type="PANTHER" id="PTHR31956:SF1">
    <property type="entry name" value="NON-SPECIFIC PHOSPHOLIPASE C1"/>
    <property type="match status" value="1"/>
</dbReference>
<proteinExistence type="predicted"/>
<dbReference type="InterPro" id="IPR007312">
    <property type="entry name" value="Phosphoesterase"/>
</dbReference>
<dbReference type="EMBL" id="JAMOIM010000007">
    <property type="protein sequence ID" value="MCW6508820.1"/>
    <property type="molecule type" value="Genomic_DNA"/>
</dbReference>
<protein>
    <recommendedName>
        <fullName evidence="5">Phosphoesterase</fullName>
    </recommendedName>
</protein>
<accession>A0AA41YWY7</accession>
<dbReference type="PANTHER" id="PTHR31956">
    <property type="entry name" value="NON-SPECIFIC PHOSPHOLIPASE C4-RELATED"/>
    <property type="match status" value="1"/>
</dbReference>
<feature type="chain" id="PRO_5041318931" description="Phosphoesterase" evidence="2">
    <location>
        <begin position="30"/>
        <end position="699"/>
    </location>
</feature>
<dbReference type="InterPro" id="IPR017850">
    <property type="entry name" value="Alkaline_phosphatase_core_sf"/>
</dbReference>
<dbReference type="Proteomes" id="UP001165667">
    <property type="component" value="Unassembled WGS sequence"/>
</dbReference>
<evidence type="ECO:0000313" key="3">
    <source>
        <dbReference type="EMBL" id="MCW6508820.1"/>
    </source>
</evidence>
<comment type="caution">
    <text evidence="3">The sequence shown here is derived from an EMBL/GenBank/DDBJ whole genome shotgun (WGS) entry which is preliminary data.</text>
</comment>
<name>A0AA41YWY7_9HYPH</name>
<dbReference type="RefSeq" id="WP_282585189.1">
    <property type="nucleotide sequence ID" value="NZ_JAMOIM010000007.1"/>
</dbReference>
<evidence type="ECO:0008006" key="5">
    <source>
        <dbReference type="Google" id="ProtNLM"/>
    </source>
</evidence>
<keyword evidence="1" id="KW-0378">Hydrolase</keyword>
<sequence>MLKTFLTRCSALVTVASLLQPAFLTLAFAETAASVTAQPTASDPLVTQNFIDPASNPQLTNAQMAQLLRQKIKYVFVIFNENESFDHEYGTFPGVNGIYSTGQAPRSAAATPGFNQTYFDAFNNTANTVHPFLLGPSQNSTYMDSVDHSHTGLAKKLDVVNGTPKMDGFAQDEFTGKAGSAPASQAAEAKGRQFANLVMSHIDCDTIPFFWRYASRFTIFDNIFATEDTPSTPNAIAMIAGQSGETQWVKHGPAGTTGPVSGTINGISYSGTATTAGLPIVNDPNPYWGSEFDTTTVNRQPTSPKENYTPSNVAPNLTFATVPLTAMGTGIKSTLSGDQNAASNEADIQKDIPAIAASGAKPVEWRWYQSGYDHEVNDPTSVATHQNYVAHHQGPQYFGYLANNNNTIPNLRGETDFFDDIAGNKLPANGGIIYIRGGYNNQKGFVPPIQNPNYPAALTSTDITTIDVSKNGDDDHPGYSDRQITEANDARIINAIAANPTLWSQSAIIMTYDESDGFYDHVPPRILSYGPDSLPLSRGVRVPLLVISPYARAHTVSHAEGDHNAVIETINAIFNLPALSSLPDEADALAAGNSAAFNQFGPAGFQQKYLGPRDTNSPITDSLLSAFDPKRLRGLAPILPGSYAMIPDNVVNTLPHYNGNGCSAIGITTEDRRQGITANPPTNFNTMASTLPQYNIPSP</sequence>
<dbReference type="Gene3D" id="3.40.720.10">
    <property type="entry name" value="Alkaline Phosphatase, subunit A"/>
    <property type="match status" value="2"/>
</dbReference>
<dbReference type="Pfam" id="PF04185">
    <property type="entry name" value="Phosphoesterase"/>
    <property type="match status" value="1"/>
</dbReference>
<evidence type="ECO:0000256" key="1">
    <source>
        <dbReference type="ARBA" id="ARBA00022801"/>
    </source>
</evidence>
<gene>
    <name evidence="3" type="ORF">M8523_12400</name>
</gene>
<reference evidence="3" key="1">
    <citation type="submission" date="2022-05" db="EMBL/GenBank/DDBJ databases">
        <authorList>
            <person name="Pankratov T."/>
        </authorList>
    </citation>
    <scope>NUCLEOTIDE SEQUENCE</scope>
    <source>
        <strain evidence="3">BP6-180914</strain>
    </source>
</reference>
<evidence type="ECO:0000256" key="2">
    <source>
        <dbReference type="SAM" id="SignalP"/>
    </source>
</evidence>
<dbReference type="GO" id="GO:0042578">
    <property type="term" value="F:phosphoric ester hydrolase activity"/>
    <property type="evidence" value="ECO:0007669"/>
    <property type="project" value="UniProtKB-ARBA"/>
</dbReference>
<keyword evidence="2" id="KW-0732">Signal</keyword>
<evidence type="ECO:0000313" key="4">
    <source>
        <dbReference type="Proteomes" id="UP001165667"/>
    </source>
</evidence>
<dbReference type="AlphaFoldDB" id="A0AA41YWY7"/>
<feature type="signal peptide" evidence="2">
    <location>
        <begin position="1"/>
        <end position="29"/>
    </location>
</feature>
<keyword evidence="4" id="KW-1185">Reference proteome</keyword>